<dbReference type="EMBL" id="OIVN01001246">
    <property type="protein sequence ID" value="SPC91704.1"/>
    <property type="molecule type" value="Genomic_DNA"/>
</dbReference>
<proteinExistence type="predicted"/>
<name>A0A2N9FY58_FAGSY</name>
<dbReference type="InterPro" id="IPR036047">
    <property type="entry name" value="F-box-like_dom_sf"/>
</dbReference>
<dbReference type="Pfam" id="PF07734">
    <property type="entry name" value="FBA_1"/>
    <property type="match status" value="1"/>
</dbReference>
<dbReference type="SMART" id="SM00256">
    <property type="entry name" value="FBOX"/>
    <property type="match status" value="1"/>
</dbReference>
<dbReference type="Gene3D" id="1.20.1280.50">
    <property type="match status" value="1"/>
</dbReference>
<dbReference type="InterPro" id="IPR006527">
    <property type="entry name" value="F-box-assoc_dom_typ1"/>
</dbReference>
<evidence type="ECO:0000256" key="1">
    <source>
        <dbReference type="SAM" id="MobiDB-lite"/>
    </source>
</evidence>
<feature type="domain" description="F-box" evidence="2">
    <location>
        <begin position="1"/>
        <end position="43"/>
    </location>
</feature>
<sequence length="288" mass="32497">MSSLPDEVILEILSRLPVKPLLCFRCVSKPWLALIDSPQFIKLHLKQSLKTTTNLSLILSGGYLYSSDFDSLDTAIELDHPLKTPHYETEIVGSCNGLLCLSNTKEDVALWNPSTRKYKKLPVTNPGVRAGWSVRLNLAENSSSGSEVYSLKNDSWRRLPDYPYNLRYLRAFAMLVSGALHWLVTSKAESDRTNLILAFDLGVEEYRLDYGVKESWTKLFSVMQPFSISSFKYGRPVAYSKSGGEVLLEQLGMEDKNNRLVCLVPLGGNREGNTKKQQAGEKKNRKKR</sequence>
<dbReference type="PROSITE" id="PS50181">
    <property type="entry name" value="FBOX"/>
    <property type="match status" value="1"/>
</dbReference>
<dbReference type="PANTHER" id="PTHR31672">
    <property type="entry name" value="BNACNNG10540D PROTEIN"/>
    <property type="match status" value="1"/>
</dbReference>
<dbReference type="InterPro" id="IPR017451">
    <property type="entry name" value="F-box-assoc_interact_dom"/>
</dbReference>
<dbReference type="PANTHER" id="PTHR31672:SF13">
    <property type="entry name" value="F-BOX PROTEIN CPR30-LIKE"/>
    <property type="match status" value="1"/>
</dbReference>
<reference evidence="3" key="1">
    <citation type="submission" date="2018-02" db="EMBL/GenBank/DDBJ databases">
        <authorList>
            <person name="Cohen D.B."/>
            <person name="Kent A.D."/>
        </authorList>
    </citation>
    <scope>NUCLEOTIDE SEQUENCE</scope>
</reference>
<dbReference type="AlphaFoldDB" id="A0A2N9FY58"/>
<protein>
    <recommendedName>
        <fullName evidence="2">F-box domain-containing protein</fullName>
    </recommendedName>
</protein>
<dbReference type="InterPro" id="IPR001810">
    <property type="entry name" value="F-box_dom"/>
</dbReference>
<organism evidence="3">
    <name type="scientific">Fagus sylvatica</name>
    <name type="common">Beechnut</name>
    <dbReference type="NCBI Taxonomy" id="28930"/>
    <lineage>
        <taxon>Eukaryota</taxon>
        <taxon>Viridiplantae</taxon>
        <taxon>Streptophyta</taxon>
        <taxon>Embryophyta</taxon>
        <taxon>Tracheophyta</taxon>
        <taxon>Spermatophyta</taxon>
        <taxon>Magnoliopsida</taxon>
        <taxon>eudicotyledons</taxon>
        <taxon>Gunneridae</taxon>
        <taxon>Pentapetalae</taxon>
        <taxon>rosids</taxon>
        <taxon>fabids</taxon>
        <taxon>Fagales</taxon>
        <taxon>Fagaceae</taxon>
        <taxon>Fagus</taxon>
    </lineage>
</organism>
<gene>
    <name evidence="3" type="ORF">FSB_LOCUS19586</name>
</gene>
<evidence type="ECO:0000313" key="3">
    <source>
        <dbReference type="EMBL" id="SPC91704.1"/>
    </source>
</evidence>
<feature type="compositionally biased region" description="Basic and acidic residues" evidence="1">
    <location>
        <begin position="272"/>
        <end position="282"/>
    </location>
</feature>
<feature type="region of interest" description="Disordered" evidence="1">
    <location>
        <begin position="267"/>
        <end position="288"/>
    </location>
</feature>
<dbReference type="SUPFAM" id="SSF81383">
    <property type="entry name" value="F-box domain"/>
    <property type="match status" value="1"/>
</dbReference>
<dbReference type="InterPro" id="IPR050796">
    <property type="entry name" value="SCF_F-box_component"/>
</dbReference>
<dbReference type="NCBIfam" id="TIGR01640">
    <property type="entry name" value="F_box_assoc_1"/>
    <property type="match status" value="1"/>
</dbReference>
<dbReference type="Pfam" id="PF00646">
    <property type="entry name" value="F-box"/>
    <property type="match status" value="1"/>
</dbReference>
<evidence type="ECO:0000259" key="2">
    <source>
        <dbReference type="PROSITE" id="PS50181"/>
    </source>
</evidence>
<accession>A0A2N9FY58</accession>
<dbReference type="CDD" id="cd22157">
    <property type="entry name" value="F-box_AtFBW1-like"/>
    <property type="match status" value="1"/>
</dbReference>